<protein>
    <submittedName>
        <fullName evidence="1">Uncharacterized protein</fullName>
    </submittedName>
</protein>
<sequence>MSKRDRISTPYTYTPGHVVTMVEQGRLGVYHTRQIASGKPYPGLVRIAHSANLSRHKLLKGEASVELIRWARLGGRFDYELTGSDPEPPREVPAVWFHLTRDRATSAHALLAYSEPFPDELVTNWGQATPEELNAYVRSYVRWRHTLRSTTRLDPSEAELDTLVERSLALPRDRQREVRL</sequence>
<organism evidence="1">
    <name type="scientific">uncultured Caudovirales phage</name>
    <dbReference type="NCBI Taxonomy" id="2100421"/>
    <lineage>
        <taxon>Viruses</taxon>
        <taxon>Duplodnaviria</taxon>
        <taxon>Heunggongvirae</taxon>
        <taxon>Uroviricota</taxon>
        <taxon>Caudoviricetes</taxon>
        <taxon>Peduoviridae</taxon>
        <taxon>Maltschvirus</taxon>
        <taxon>Maltschvirus maltsch</taxon>
    </lineage>
</organism>
<evidence type="ECO:0000313" key="1">
    <source>
        <dbReference type="EMBL" id="CAB4162219.1"/>
    </source>
</evidence>
<accession>A0A6J5NS73</accession>
<gene>
    <name evidence="1" type="ORF">UFOVP783_25</name>
</gene>
<dbReference type="EMBL" id="LR796738">
    <property type="protein sequence ID" value="CAB4162219.1"/>
    <property type="molecule type" value="Genomic_DNA"/>
</dbReference>
<proteinExistence type="predicted"/>
<reference evidence="1" key="1">
    <citation type="submission" date="2020-04" db="EMBL/GenBank/DDBJ databases">
        <authorList>
            <person name="Chiriac C."/>
            <person name="Salcher M."/>
            <person name="Ghai R."/>
            <person name="Kavagutti S V."/>
        </authorList>
    </citation>
    <scope>NUCLEOTIDE SEQUENCE</scope>
</reference>
<name>A0A6J5NS73_9CAUD</name>